<protein>
    <submittedName>
        <fullName evidence="2">CAZy families GH73 protein</fullName>
    </submittedName>
</protein>
<accession>A0A060BZB1</accession>
<dbReference type="AlphaFoldDB" id="A0A060BZB1"/>
<dbReference type="SUPFAM" id="SSF54001">
    <property type="entry name" value="Cysteine proteinases"/>
    <property type="match status" value="1"/>
</dbReference>
<dbReference type="PROSITE" id="PS50911">
    <property type="entry name" value="CHAP"/>
    <property type="match status" value="1"/>
</dbReference>
<proteinExistence type="predicted"/>
<dbReference type="InterPro" id="IPR038765">
    <property type="entry name" value="Papain-like_cys_pep_sf"/>
</dbReference>
<reference evidence="2" key="1">
    <citation type="journal article" date="2013" name="Environ. Microbiol.">
        <title>Seasonally variable intestinal metagenomes of the red palm weevil (Rhynchophorus ferrugineus).</title>
        <authorList>
            <person name="Jia S."/>
            <person name="Zhang X."/>
            <person name="Zhang G."/>
            <person name="Yin A."/>
            <person name="Zhang S."/>
            <person name="Li F."/>
            <person name="Wang L."/>
            <person name="Zhao D."/>
            <person name="Yun Q."/>
            <person name="Tala"/>
            <person name="Wang J."/>
            <person name="Sun G."/>
            <person name="Baabdullah M."/>
            <person name="Yu X."/>
            <person name="Hu S."/>
            <person name="Al-Mssallem I.S."/>
            <person name="Yu J."/>
        </authorList>
    </citation>
    <scope>NUCLEOTIDE SEQUENCE</scope>
</reference>
<dbReference type="EMBL" id="KF118871">
    <property type="protein sequence ID" value="AIA86135.1"/>
    <property type="molecule type" value="Genomic_DNA"/>
</dbReference>
<name>A0A060BZB1_9ENTE</name>
<sequence length="67" mass="7384">VVNHTPHVGRAISFLPGQLNADSTYGHVGVVESVSGNTITISEMNYKGPYIVSYRTISNASQYWYVH</sequence>
<dbReference type="Gene3D" id="3.90.1720.10">
    <property type="entry name" value="endopeptidase domain like (from Nostoc punctiforme)"/>
    <property type="match status" value="1"/>
</dbReference>
<feature type="non-terminal residue" evidence="2">
    <location>
        <position position="1"/>
    </location>
</feature>
<feature type="domain" description="Peptidase C51" evidence="1">
    <location>
        <begin position="1"/>
        <end position="67"/>
    </location>
</feature>
<dbReference type="Pfam" id="PF05257">
    <property type="entry name" value="CHAP"/>
    <property type="match status" value="1"/>
</dbReference>
<dbReference type="InterPro" id="IPR007921">
    <property type="entry name" value="CHAP_dom"/>
</dbReference>
<evidence type="ECO:0000259" key="1">
    <source>
        <dbReference type="PROSITE" id="PS50911"/>
    </source>
</evidence>
<organism evidence="2">
    <name type="scientific">uncultured Enterococcus sp</name>
    <dbReference type="NCBI Taxonomy" id="167972"/>
    <lineage>
        <taxon>Bacteria</taxon>
        <taxon>Bacillati</taxon>
        <taxon>Bacillota</taxon>
        <taxon>Bacilli</taxon>
        <taxon>Lactobacillales</taxon>
        <taxon>Enterococcaceae</taxon>
        <taxon>Enterococcus</taxon>
        <taxon>environmental samples</taxon>
    </lineage>
</organism>
<evidence type="ECO:0000313" key="2">
    <source>
        <dbReference type="EMBL" id="AIA86135.1"/>
    </source>
</evidence>